<organism evidence="3 4">
    <name type="scientific">Chroogloeocystis siderophila 5.2 s.c.1</name>
    <dbReference type="NCBI Taxonomy" id="247279"/>
    <lineage>
        <taxon>Bacteria</taxon>
        <taxon>Bacillati</taxon>
        <taxon>Cyanobacteriota</taxon>
        <taxon>Cyanophyceae</taxon>
        <taxon>Oscillatoriophycideae</taxon>
        <taxon>Chroococcales</taxon>
        <taxon>Chroococcaceae</taxon>
        <taxon>Chroogloeocystis</taxon>
    </lineage>
</organism>
<dbReference type="Pfam" id="PF13091">
    <property type="entry name" value="PLDc_2"/>
    <property type="match status" value="2"/>
</dbReference>
<dbReference type="PROSITE" id="PS50035">
    <property type="entry name" value="PLD"/>
    <property type="match status" value="2"/>
</dbReference>
<dbReference type="EMBL" id="MRCC01000008">
    <property type="protein sequence ID" value="OKH26388.1"/>
    <property type="molecule type" value="Genomic_DNA"/>
</dbReference>
<evidence type="ECO:0000256" key="1">
    <source>
        <dbReference type="SAM" id="Phobius"/>
    </source>
</evidence>
<dbReference type="PANTHER" id="PTHR21248">
    <property type="entry name" value="CARDIOLIPIN SYNTHASE"/>
    <property type="match status" value="1"/>
</dbReference>
<sequence length="428" mass="48285">MAKKNLLTWLVGGVGGVTLLVFFFLYLRGVFRPEPEYNITASPSIEDPRFPLSVVSLTNALPTYGRMTGFWRNVDDIYAARNAAIQSAQRSIRFETYFMTPGRRADEFAAALIERAQAGVEVQMLIDDFGTDSLPDEYWQRLRDAGVEVRFFRQFDWRSPLKYNSRTHRKLLIIDSQQVLIGGAGVSDDWDGDPDIGDSAPWLEFEVSYEGQVASLLEGNFFQNWAYTGGELNLGPGTIPAKPNEGEPLFVTNDTSTLSESTIRLLFQISFLGAKQRIWIGSPYFLPETNTRQALIQAKQNGVDVRVLTMSGRNDKPIVRYAARENYEELLAAGIQICEYQPSMMHAKLALVDSGWVSTGSANFDPRSYFHNDELNISTQKPELIANIDNFFEDALANSECLTYTQWQQRPFTEKVMGQVGLIFKPLL</sequence>
<dbReference type="RefSeq" id="WP_073549532.1">
    <property type="nucleotide sequence ID" value="NZ_CAWMVK010000042.1"/>
</dbReference>
<dbReference type="GO" id="GO:0008808">
    <property type="term" value="F:cardiolipin synthase activity"/>
    <property type="evidence" value="ECO:0007669"/>
    <property type="project" value="TreeGrafter"/>
</dbReference>
<evidence type="ECO:0000259" key="2">
    <source>
        <dbReference type="PROSITE" id="PS50035"/>
    </source>
</evidence>
<name>A0A1U7HS65_9CHRO</name>
<evidence type="ECO:0000313" key="3">
    <source>
        <dbReference type="EMBL" id="OKH26388.1"/>
    </source>
</evidence>
<comment type="caution">
    <text evidence="3">The sequence shown here is derived from an EMBL/GenBank/DDBJ whole genome shotgun (WGS) entry which is preliminary data.</text>
</comment>
<keyword evidence="4" id="KW-1185">Reference proteome</keyword>
<dbReference type="Gene3D" id="3.30.870.10">
    <property type="entry name" value="Endonuclease Chain A"/>
    <property type="match status" value="2"/>
</dbReference>
<feature type="domain" description="PLD phosphodiesterase" evidence="2">
    <location>
        <begin position="341"/>
        <end position="368"/>
    </location>
</feature>
<reference evidence="3 4" key="1">
    <citation type="submission" date="2016-11" db="EMBL/GenBank/DDBJ databases">
        <title>Draft Genome Sequences of Nine Cyanobacterial Strains from Diverse Habitats.</title>
        <authorList>
            <person name="Zhu T."/>
            <person name="Hou S."/>
            <person name="Lu X."/>
            <person name="Hess W.R."/>
        </authorList>
    </citation>
    <scope>NUCLEOTIDE SEQUENCE [LARGE SCALE GENOMIC DNA]</scope>
    <source>
        <strain evidence="3 4">5.2 s.c.1</strain>
    </source>
</reference>
<dbReference type="STRING" id="247279.NIES1031_11580"/>
<proteinExistence type="predicted"/>
<gene>
    <name evidence="3" type="ORF">NIES1031_11580</name>
</gene>
<dbReference type="GO" id="GO:0016020">
    <property type="term" value="C:membrane"/>
    <property type="evidence" value="ECO:0007669"/>
    <property type="project" value="TreeGrafter"/>
</dbReference>
<dbReference type="PANTHER" id="PTHR21248:SF22">
    <property type="entry name" value="PHOSPHOLIPASE D"/>
    <property type="match status" value="1"/>
</dbReference>
<dbReference type="InterPro" id="IPR025202">
    <property type="entry name" value="PLD-like_dom"/>
</dbReference>
<dbReference type="CDD" id="cd09110">
    <property type="entry name" value="PLDc_CLS_1"/>
    <property type="match status" value="1"/>
</dbReference>
<dbReference type="OrthoDB" id="9762009at2"/>
<keyword evidence="1" id="KW-0472">Membrane</keyword>
<accession>A0A1U7HS65</accession>
<dbReference type="SUPFAM" id="SSF56024">
    <property type="entry name" value="Phospholipase D/nuclease"/>
    <property type="match status" value="2"/>
</dbReference>
<feature type="domain" description="PLD phosphodiesterase" evidence="2">
    <location>
        <begin position="163"/>
        <end position="190"/>
    </location>
</feature>
<keyword evidence="1" id="KW-0812">Transmembrane</keyword>
<dbReference type="GO" id="GO:0032049">
    <property type="term" value="P:cardiolipin biosynthetic process"/>
    <property type="evidence" value="ECO:0007669"/>
    <property type="project" value="UniProtKB-ARBA"/>
</dbReference>
<feature type="transmembrane region" description="Helical" evidence="1">
    <location>
        <begin position="6"/>
        <end position="27"/>
    </location>
</feature>
<dbReference type="CDD" id="cd09159">
    <property type="entry name" value="PLDc_ybhO_like_2"/>
    <property type="match status" value="1"/>
</dbReference>
<protein>
    <submittedName>
        <fullName evidence="3">Cardiolipin synthase B</fullName>
    </submittedName>
</protein>
<evidence type="ECO:0000313" key="4">
    <source>
        <dbReference type="Proteomes" id="UP000185984"/>
    </source>
</evidence>
<keyword evidence="1" id="KW-1133">Transmembrane helix</keyword>
<dbReference type="AlphaFoldDB" id="A0A1U7HS65"/>
<dbReference type="SMART" id="SM00155">
    <property type="entry name" value="PLDc"/>
    <property type="match status" value="2"/>
</dbReference>
<dbReference type="Proteomes" id="UP000185984">
    <property type="component" value="Unassembled WGS sequence"/>
</dbReference>
<dbReference type="InterPro" id="IPR001736">
    <property type="entry name" value="PLipase_D/transphosphatidylase"/>
</dbReference>